<reference evidence="1" key="1">
    <citation type="journal article" date="2020" name="Nature">
        <title>Giant virus diversity and host interactions through global metagenomics.</title>
        <authorList>
            <person name="Schulz F."/>
            <person name="Roux S."/>
            <person name="Paez-Espino D."/>
            <person name="Jungbluth S."/>
            <person name="Walsh D.A."/>
            <person name="Denef V.J."/>
            <person name="McMahon K.D."/>
            <person name="Konstantinidis K.T."/>
            <person name="Eloe-Fadrosh E.A."/>
            <person name="Kyrpides N.C."/>
            <person name="Woyke T."/>
        </authorList>
    </citation>
    <scope>NUCLEOTIDE SEQUENCE</scope>
    <source>
        <strain evidence="1">GVMAG-M-3300020187-37</strain>
    </source>
</reference>
<accession>A0A6C0C4B4</accession>
<sequence>MEPQIIDFYNEFPHSINVIEKMNEELSEIQDDNNQLREKLNEYTDPIVIYEDEQEFIRVKENACSDFHDELHKIGLTPRFIHPRLMYIIGDLLDKLLKNNRKNIITNKWIFAKSHEFQSLVEAMVEPMIVRCILSYNLIFDIIINYINKMFEPEECYGIVKFRCVKCRGLDDYLED</sequence>
<protein>
    <submittedName>
        <fullName evidence="1">Uncharacterized protein</fullName>
    </submittedName>
</protein>
<dbReference type="AlphaFoldDB" id="A0A6C0C4B4"/>
<proteinExistence type="predicted"/>
<name>A0A6C0C4B4_9ZZZZ</name>
<evidence type="ECO:0000313" key="1">
    <source>
        <dbReference type="EMBL" id="QHS99545.1"/>
    </source>
</evidence>
<dbReference type="EMBL" id="MN739344">
    <property type="protein sequence ID" value="QHS99545.1"/>
    <property type="molecule type" value="Genomic_DNA"/>
</dbReference>
<organism evidence="1">
    <name type="scientific">viral metagenome</name>
    <dbReference type="NCBI Taxonomy" id="1070528"/>
    <lineage>
        <taxon>unclassified sequences</taxon>
        <taxon>metagenomes</taxon>
        <taxon>organismal metagenomes</taxon>
    </lineage>
</organism>